<keyword evidence="2 11" id="KW-0813">Transport</keyword>
<dbReference type="Gene3D" id="2.40.170.20">
    <property type="entry name" value="TonB-dependent receptor, beta-barrel domain"/>
    <property type="match status" value="1"/>
</dbReference>
<dbReference type="InterPro" id="IPR039426">
    <property type="entry name" value="TonB-dep_rcpt-like"/>
</dbReference>
<dbReference type="InterPro" id="IPR036942">
    <property type="entry name" value="Beta-barrel_TonB_sf"/>
</dbReference>
<keyword evidence="9 11" id="KW-0472">Membrane</keyword>
<gene>
    <name evidence="16" type="ORF">CHU95_07270</name>
</gene>
<evidence type="ECO:0000256" key="5">
    <source>
        <dbReference type="ARBA" id="ARBA00022692"/>
    </source>
</evidence>
<evidence type="ECO:0000256" key="3">
    <source>
        <dbReference type="ARBA" id="ARBA00022452"/>
    </source>
</evidence>
<keyword evidence="4" id="KW-0410">Iron transport</keyword>
<evidence type="ECO:0000259" key="15">
    <source>
        <dbReference type="Pfam" id="PF07715"/>
    </source>
</evidence>
<keyword evidence="8 12" id="KW-0798">TonB box</keyword>
<keyword evidence="7" id="KW-0406">Ion transport</keyword>
<keyword evidence="13" id="KW-0732">Signal</keyword>
<evidence type="ECO:0000313" key="17">
    <source>
        <dbReference type="Proteomes" id="UP000216998"/>
    </source>
</evidence>
<sequence>MKTSFGKSSITALLCAGTALTSLAALPALAQQAPAQETASESMLGEIVVTARRRAESLQDVPVSISAFTAEMLENAGTPDITALTKTTPNLTMQVARGSNSTLIAFIRGVGQQDPLWGFEPGVGLYVDDVYVARPQGAVLDIFDIERIEVLRGPQGTLYGRNTIGGAVKYVTKKIDDEPHMKAKVQVGSYKQTDLILSGSSPVTETLGVSGAVALYRRDGYGDNLTTGQEHYDKDVSAGRLSVEFTPNEDVFIRVAADKTVDDSNPRHGYRLFATPTVPVLDSVYDTRAGLTGKQKVKNQGASLTAEFNVNDALMVKSITAYRDGRSDTVIDFDNLPAKILDIPAYYEDDQLSQELQLVYEGDRLKGVAGLYYMDAHAEGAFDTILGLANLTTLTSGSVDTKSYAAFADFTYELTDQVKASVGARYTSDKKEGTVYRVNYAGLTSPLFGGAARNPTLIRSNYTNERTFDEFTPRFSLTYEATSDLTLYASYGRGFKSGGFDMRGDVISTPDTRNGYEPELVDTYEVGSKSRFWDGRATLNLAAFYSDYKGQQVTTQVPSGTTVVSFVDNVGSSTIKGLEAEGLLALTDELTANFAIGYIDAEFKKFLRYNLTSRAYENIANTAVFQNTPKWTANFGLTYVHDMGTAGTVTLTGSAAHRSAFSLFEFRNALLDQGAYTLYDLSAIWTAESNNWSVGLHGKNLGNKKYRVGGYNFPGALFGDSIIGFYGPPRTVTATVEYRF</sequence>
<accession>A0A255Z1Z1</accession>
<feature type="domain" description="TonB-dependent receptor-like beta-barrel" evidence="14">
    <location>
        <begin position="266"/>
        <end position="701"/>
    </location>
</feature>
<evidence type="ECO:0000259" key="14">
    <source>
        <dbReference type="Pfam" id="PF00593"/>
    </source>
</evidence>
<keyword evidence="16" id="KW-0675">Receptor</keyword>
<keyword evidence="3 11" id="KW-1134">Transmembrane beta strand</keyword>
<keyword evidence="5 11" id="KW-0812">Transmembrane</keyword>
<dbReference type="Pfam" id="PF07715">
    <property type="entry name" value="Plug"/>
    <property type="match status" value="1"/>
</dbReference>
<dbReference type="RefSeq" id="WP_094455231.1">
    <property type="nucleotide sequence ID" value="NZ_NOXU01000025.1"/>
</dbReference>
<comment type="subcellular location">
    <subcellularLocation>
        <location evidence="1 11">Cell outer membrane</location>
        <topology evidence="1 11">Multi-pass membrane protein</topology>
    </subcellularLocation>
</comment>
<evidence type="ECO:0000256" key="4">
    <source>
        <dbReference type="ARBA" id="ARBA00022496"/>
    </source>
</evidence>
<evidence type="ECO:0000256" key="9">
    <source>
        <dbReference type="ARBA" id="ARBA00023136"/>
    </source>
</evidence>
<evidence type="ECO:0000256" key="2">
    <source>
        <dbReference type="ARBA" id="ARBA00022448"/>
    </source>
</evidence>
<keyword evidence="6" id="KW-0408">Iron</keyword>
<evidence type="ECO:0000256" key="12">
    <source>
        <dbReference type="RuleBase" id="RU003357"/>
    </source>
</evidence>
<proteinExistence type="inferred from homology"/>
<dbReference type="CDD" id="cd01347">
    <property type="entry name" value="ligand_gated_channel"/>
    <property type="match status" value="1"/>
</dbReference>
<evidence type="ECO:0000256" key="11">
    <source>
        <dbReference type="PROSITE-ProRule" id="PRU01360"/>
    </source>
</evidence>
<dbReference type="PANTHER" id="PTHR32552:SF81">
    <property type="entry name" value="TONB-DEPENDENT OUTER MEMBRANE RECEPTOR"/>
    <property type="match status" value="1"/>
</dbReference>
<keyword evidence="17" id="KW-1185">Reference proteome</keyword>
<dbReference type="GO" id="GO:0006826">
    <property type="term" value="P:iron ion transport"/>
    <property type="evidence" value="ECO:0007669"/>
    <property type="project" value="UniProtKB-KW"/>
</dbReference>
<evidence type="ECO:0000256" key="10">
    <source>
        <dbReference type="ARBA" id="ARBA00023237"/>
    </source>
</evidence>
<comment type="similarity">
    <text evidence="11 12">Belongs to the TonB-dependent receptor family.</text>
</comment>
<keyword evidence="10 11" id="KW-0998">Cell outer membrane</keyword>
<dbReference type="InterPro" id="IPR012910">
    <property type="entry name" value="Plug_dom"/>
</dbReference>
<evidence type="ECO:0000256" key="6">
    <source>
        <dbReference type="ARBA" id="ARBA00023004"/>
    </source>
</evidence>
<protein>
    <submittedName>
        <fullName evidence="16">TonB-dependent receptor</fullName>
    </submittedName>
</protein>
<evidence type="ECO:0000256" key="13">
    <source>
        <dbReference type="SAM" id="SignalP"/>
    </source>
</evidence>
<dbReference type="Proteomes" id="UP000216998">
    <property type="component" value="Unassembled WGS sequence"/>
</dbReference>
<organism evidence="16 17">
    <name type="scientific">Niveispirillum lacus</name>
    <dbReference type="NCBI Taxonomy" id="1981099"/>
    <lineage>
        <taxon>Bacteria</taxon>
        <taxon>Pseudomonadati</taxon>
        <taxon>Pseudomonadota</taxon>
        <taxon>Alphaproteobacteria</taxon>
        <taxon>Rhodospirillales</taxon>
        <taxon>Azospirillaceae</taxon>
        <taxon>Niveispirillum</taxon>
    </lineage>
</organism>
<comment type="caution">
    <text evidence="16">The sequence shown here is derived from an EMBL/GenBank/DDBJ whole genome shotgun (WGS) entry which is preliminary data.</text>
</comment>
<dbReference type="OrthoDB" id="7413795at2"/>
<dbReference type="AlphaFoldDB" id="A0A255Z1Z1"/>
<reference evidence="16 17" key="1">
    <citation type="submission" date="2017-07" db="EMBL/GenBank/DDBJ databases">
        <title>Niveispirillum cyanobacteriorum sp. nov., isolated from cyanobacterial aggregates in a eutrophic lake.</title>
        <authorList>
            <person name="Cai H."/>
        </authorList>
    </citation>
    <scope>NUCLEOTIDE SEQUENCE [LARGE SCALE GENOMIC DNA]</scope>
    <source>
        <strain evidence="17">TH1-14</strain>
    </source>
</reference>
<dbReference type="PROSITE" id="PS52016">
    <property type="entry name" value="TONB_DEPENDENT_REC_3"/>
    <property type="match status" value="1"/>
</dbReference>
<dbReference type="InterPro" id="IPR000531">
    <property type="entry name" value="Beta-barrel_TonB"/>
</dbReference>
<feature type="signal peptide" evidence="13">
    <location>
        <begin position="1"/>
        <end position="24"/>
    </location>
</feature>
<feature type="chain" id="PRO_5012852631" evidence="13">
    <location>
        <begin position="25"/>
        <end position="740"/>
    </location>
</feature>
<dbReference type="GO" id="GO:0009279">
    <property type="term" value="C:cell outer membrane"/>
    <property type="evidence" value="ECO:0007669"/>
    <property type="project" value="UniProtKB-SubCell"/>
</dbReference>
<dbReference type="Pfam" id="PF00593">
    <property type="entry name" value="TonB_dep_Rec_b-barrel"/>
    <property type="match status" value="1"/>
</dbReference>
<name>A0A255Z1Z1_9PROT</name>
<dbReference type="SUPFAM" id="SSF56935">
    <property type="entry name" value="Porins"/>
    <property type="match status" value="1"/>
</dbReference>
<evidence type="ECO:0000256" key="1">
    <source>
        <dbReference type="ARBA" id="ARBA00004571"/>
    </source>
</evidence>
<feature type="domain" description="TonB-dependent receptor plug" evidence="15">
    <location>
        <begin position="58"/>
        <end position="167"/>
    </location>
</feature>
<dbReference type="PANTHER" id="PTHR32552">
    <property type="entry name" value="FERRICHROME IRON RECEPTOR-RELATED"/>
    <property type="match status" value="1"/>
</dbReference>
<evidence type="ECO:0000313" key="16">
    <source>
        <dbReference type="EMBL" id="OYQ35523.1"/>
    </source>
</evidence>
<evidence type="ECO:0000256" key="7">
    <source>
        <dbReference type="ARBA" id="ARBA00023065"/>
    </source>
</evidence>
<evidence type="ECO:0000256" key="8">
    <source>
        <dbReference type="ARBA" id="ARBA00023077"/>
    </source>
</evidence>
<dbReference type="EMBL" id="NOXU01000025">
    <property type="protein sequence ID" value="OYQ35523.1"/>
    <property type="molecule type" value="Genomic_DNA"/>
</dbReference>